<name>A0A0G0Q0Z0_9BACT</name>
<evidence type="ECO:0000256" key="6">
    <source>
        <dbReference type="ARBA" id="ARBA00023056"/>
    </source>
</evidence>
<proteinExistence type="inferred from homology"/>
<keyword evidence="6 7" id="KW-0320">Glycogen biosynthesis</keyword>
<evidence type="ECO:0000256" key="1">
    <source>
        <dbReference type="ARBA" id="ARBA00001478"/>
    </source>
</evidence>
<dbReference type="GO" id="GO:0004373">
    <property type="term" value="F:alpha-1,4-glucan glucosyltransferase (UDP-glucose donor) activity"/>
    <property type="evidence" value="ECO:0007669"/>
    <property type="project" value="InterPro"/>
</dbReference>
<dbReference type="InterPro" id="IPR013534">
    <property type="entry name" value="Starch_synth_cat_dom"/>
</dbReference>
<dbReference type="Proteomes" id="UP000034137">
    <property type="component" value="Unassembled WGS sequence"/>
</dbReference>
<comment type="catalytic activity">
    <reaction evidence="1 7">
        <text>[(1-&gt;4)-alpha-D-glucosyl](n) + ADP-alpha-D-glucose = [(1-&gt;4)-alpha-D-glucosyl](n+1) + ADP + H(+)</text>
        <dbReference type="Rhea" id="RHEA:18189"/>
        <dbReference type="Rhea" id="RHEA-COMP:9584"/>
        <dbReference type="Rhea" id="RHEA-COMP:9587"/>
        <dbReference type="ChEBI" id="CHEBI:15378"/>
        <dbReference type="ChEBI" id="CHEBI:15444"/>
        <dbReference type="ChEBI" id="CHEBI:57498"/>
        <dbReference type="ChEBI" id="CHEBI:456216"/>
        <dbReference type="EC" id="2.4.1.21"/>
    </reaction>
</comment>
<dbReference type="EC" id="2.4.1.21" evidence="7"/>
<sequence length="477" mass="53682">MVAAELTPIAKAGGLGDVIGALPKALADLGCEVKIILPYYGFINDKTYKIKKIIDKVSFISEGVRQSISLWETILPGSSVKIILIKHRYFSGKNIYEGGRVQLDKKYTRMPNDIKRFAFFSHASLEAVKSLDWQPDVIHCHDWHVAVITDYLKGLYQNDPFFQNVKTLYTIHNLANQGIAEQNVTDLAKLSSLLPSIKKDLEDGQLNFMQQGIANGNLINTVSPTYAKEILTKEYGAGLEKLLKTRKNDLSGIINGIDVDFFNPQKDKFIKYNYSSGSLQKKKLNKLYLQKELGLEQDQNKLMIGLVSRLVWQKGIELVTEKFADLDCQFVFLGTGQKETEEHLLTLAKKFPGKFSAQIKFDVGLAQRIYAGADMFLMPSLFEPCGLGQLIAMRYGTVPVVRTTGGLADTVDSSVGFSFSKFNSNVLYETLSKAIDLYHSQPKAWNKLIQKGMKKDFSWHKSAKEYIKLYNKLAKIK</sequence>
<organism evidence="10 11">
    <name type="scientific">Candidatus Falkowbacteria bacterium GW2011_GWF2_39_8</name>
    <dbReference type="NCBI Taxonomy" id="1618642"/>
    <lineage>
        <taxon>Bacteria</taxon>
        <taxon>Candidatus Falkowiibacteriota</taxon>
    </lineage>
</organism>
<comment type="caution">
    <text evidence="10">The sequence shown here is derived from an EMBL/GenBank/DDBJ whole genome shotgun (WGS) entry which is preliminary data.</text>
</comment>
<dbReference type="GO" id="GO:0009011">
    <property type="term" value="F:alpha-1,4-glucan glucosyltransferase (ADP-glucose donor) activity"/>
    <property type="evidence" value="ECO:0007669"/>
    <property type="project" value="UniProtKB-UniRule"/>
</dbReference>
<dbReference type="InterPro" id="IPR001296">
    <property type="entry name" value="Glyco_trans_1"/>
</dbReference>
<comment type="pathway">
    <text evidence="7">Glycan biosynthesis; glycogen biosynthesis.</text>
</comment>
<gene>
    <name evidence="7" type="primary">glgA</name>
    <name evidence="10" type="ORF">UT64_C0003G0019</name>
</gene>
<evidence type="ECO:0000259" key="8">
    <source>
        <dbReference type="Pfam" id="PF00534"/>
    </source>
</evidence>
<reference evidence="10 11" key="1">
    <citation type="journal article" date="2015" name="Nature">
        <title>rRNA introns, odd ribosomes, and small enigmatic genomes across a large radiation of phyla.</title>
        <authorList>
            <person name="Brown C.T."/>
            <person name="Hug L.A."/>
            <person name="Thomas B.C."/>
            <person name="Sharon I."/>
            <person name="Castelle C.J."/>
            <person name="Singh A."/>
            <person name="Wilkins M.J."/>
            <person name="Williams K.H."/>
            <person name="Banfield J.F."/>
        </authorList>
    </citation>
    <scope>NUCLEOTIDE SEQUENCE [LARGE SCALE GENOMIC DNA]</scope>
</reference>
<protein>
    <recommendedName>
        <fullName evidence="7">Glycogen synthase</fullName>
        <ecNumber evidence="7">2.4.1.21</ecNumber>
    </recommendedName>
    <alternativeName>
        <fullName evidence="7">Starch [bacterial glycogen] synthase</fullName>
    </alternativeName>
</protein>
<evidence type="ECO:0000256" key="3">
    <source>
        <dbReference type="ARBA" id="ARBA00010281"/>
    </source>
</evidence>
<dbReference type="SUPFAM" id="SSF53756">
    <property type="entry name" value="UDP-Glycosyltransferase/glycogen phosphorylase"/>
    <property type="match status" value="1"/>
</dbReference>
<comment type="function">
    <text evidence="2 7">Synthesizes alpha-1,4-glucan chains using ADP-glucose.</text>
</comment>
<dbReference type="PANTHER" id="PTHR45825:SF11">
    <property type="entry name" value="ALPHA AMYLASE DOMAIN-CONTAINING PROTEIN"/>
    <property type="match status" value="1"/>
</dbReference>
<dbReference type="NCBIfam" id="TIGR02095">
    <property type="entry name" value="glgA"/>
    <property type="match status" value="1"/>
</dbReference>
<keyword evidence="5 7" id="KW-0808">Transferase</keyword>
<accession>A0A0G0Q0Z0</accession>
<dbReference type="EMBL" id="LBXO01000003">
    <property type="protein sequence ID" value="KKR33798.1"/>
    <property type="molecule type" value="Genomic_DNA"/>
</dbReference>
<evidence type="ECO:0000313" key="10">
    <source>
        <dbReference type="EMBL" id="KKR33798.1"/>
    </source>
</evidence>
<evidence type="ECO:0000256" key="2">
    <source>
        <dbReference type="ARBA" id="ARBA00002764"/>
    </source>
</evidence>
<feature type="domain" description="Glycosyl transferase family 1" evidence="8">
    <location>
        <begin position="297"/>
        <end position="450"/>
    </location>
</feature>
<evidence type="ECO:0000256" key="4">
    <source>
        <dbReference type="ARBA" id="ARBA00022676"/>
    </source>
</evidence>
<keyword evidence="4 7" id="KW-0328">Glycosyltransferase</keyword>
<dbReference type="Pfam" id="PF08323">
    <property type="entry name" value="Glyco_transf_5"/>
    <property type="match status" value="1"/>
</dbReference>
<dbReference type="CDD" id="cd03791">
    <property type="entry name" value="GT5_Glycogen_synthase_DULL1-like"/>
    <property type="match status" value="1"/>
</dbReference>
<dbReference type="AlphaFoldDB" id="A0A0G0Q0Z0"/>
<dbReference type="PANTHER" id="PTHR45825">
    <property type="entry name" value="GRANULE-BOUND STARCH SYNTHASE 1, CHLOROPLASTIC/AMYLOPLASTIC"/>
    <property type="match status" value="1"/>
</dbReference>
<dbReference type="HAMAP" id="MF_00484">
    <property type="entry name" value="Glycogen_synth"/>
    <property type="match status" value="1"/>
</dbReference>
<dbReference type="Gene3D" id="3.40.50.2000">
    <property type="entry name" value="Glycogen Phosphorylase B"/>
    <property type="match status" value="2"/>
</dbReference>
<feature type="binding site" evidence="7">
    <location>
        <position position="11"/>
    </location>
    <ligand>
        <name>ADP-alpha-D-glucose</name>
        <dbReference type="ChEBI" id="CHEBI:57498"/>
    </ligand>
</feature>
<dbReference type="GO" id="GO:0005978">
    <property type="term" value="P:glycogen biosynthetic process"/>
    <property type="evidence" value="ECO:0007669"/>
    <property type="project" value="UniProtKB-UniRule"/>
</dbReference>
<evidence type="ECO:0000259" key="9">
    <source>
        <dbReference type="Pfam" id="PF08323"/>
    </source>
</evidence>
<dbReference type="Pfam" id="PF00534">
    <property type="entry name" value="Glycos_transf_1"/>
    <property type="match status" value="1"/>
</dbReference>
<dbReference type="PATRIC" id="fig|1618642.3.peg.104"/>
<feature type="domain" description="Starch synthase catalytic" evidence="9">
    <location>
        <begin position="1"/>
        <end position="244"/>
    </location>
</feature>
<dbReference type="InterPro" id="IPR011835">
    <property type="entry name" value="GS/SS"/>
</dbReference>
<dbReference type="UniPathway" id="UPA00164"/>
<comment type="similarity">
    <text evidence="3 7">Belongs to the glycosyltransferase 1 family. Bacterial/plant glycogen synthase subfamily.</text>
</comment>
<evidence type="ECO:0000256" key="7">
    <source>
        <dbReference type="HAMAP-Rule" id="MF_00484"/>
    </source>
</evidence>
<evidence type="ECO:0000256" key="5">
    <source>
        <dbReference type="ARBA" id="ARBA00022679"/>
    </source>
</evidence>
<evidence type="ECO:0000313" key="11">
    <source>
        <dbReference type="Proteomes" id="UP000034137"/>
    </source>
</evidence>